<reference evidence="2" key="1">
    <citation type="submission" date="2019-10" db="EMBL/GenBank/DDBJ databases">
        <title>Conservation and host-specific expression of non-tandemly repeated heterogenous ribosome RNA gene in arbuscular mycorrhizal fungi.</title>
        <authorList>
            <person name="Maeda T."/>
            <person name="Kobayashi Y."/>
            <person name="Nakagawa T."/>
            <person name="Ezawa T."/>
            <person name="Yamaguchi K."/>
            <person name="Bino T."/>
            <person name="Nishimoto Y."/>
            <person name="Shigenobu S."/>
            <person name="Kawaguchi M."/>
        </authorList>
    </citation>
    <scope>NUCLEOTIDE SEQUENCE</scope>
    <source>
        <strain evidence="2">HR1</strain>
    </source>
</reference>
<gene>
    <name evidence="2" type="ORF">RCL2_001328400</name>
</gene>
<dbReference type="OrthoDB" id="2389120at2759"/>
<proteinExistence type="predicted"/>
<dbReference type="EMBL" id="BLAL01000160">
    <property type="protein sequence ID" value="GES86222.1"/>
    <property type="molecule type" value="Genomic_DNA"/>
</dbReference>
<feature type="coiled-coil region" evidence="1">
    <location>
        <begin position="274"/>
        <end position="301"/>
    </location>
</feature>
<accession>A0A8H3LHP4</accession>
<evidence type="ECO:0000313" key="3">
    <source>
        <dbReference type="Proteomes" id="UP000615446"/>
    </source>
</evidence>
<dbReference type="AlphaFoldDB" id="A0A8H3LHP4"/>
<evidence type="ECO:0000256" key="1">
    <source>
        <dbReference type="SAM" id="Coils"/>
    </source>
</evidence>
<dbReference type="Proteomes" id="UP000615446">
    <property type="component" value="Unassembled WGS sequence"/>
</dbReference>
<keyword evidence="1" id="KW-0175">Coiled coil</keyword>
<sequence length="301" mass="34857">MKAQQWINEMFPSQAGKEKVKKLYIRINGGTDIISQSNYEFFNAKLEGELDLNEFKNLEDLRFWGNGTEQLQSITNLKINQCSKLVKLYIDCTNLSELNLSFNQEITSFTIQGCVNLLKIEGLDKLSTLQDLKIWYLNSQLQTPFDEDNWKQGLQELRRKKILSLEQQLKELADIILPDITFDLGKLKQEIARLKLNELSPQARKDKSELEQQINFAKNKVESNFKKIIDLLLETQKQIIGENDFLVRTQLTGQLNAYLSILEGNLSKQELQALLDKKTDLVKLEEQIDNLQQTTNQNSLK</sequence>
<dbReference type="SUPFAM" id="SSF52058">
    <property type="entry name" value="L domain-like"/>
    <property type="match status" value="1"/>
</dbReference>
<organism evidence="2 3">
    <name type="scientific">Rhizophagus clarus</name>
    <dbReference type="NCBI Taxonomy" id="94130"/>
    <lineage>
        <taxon>Eukaryota</taxon>
        <taxon>Fungi</taxon>
        <taxon>Fungi incertae sedis</taxon>
        <taxon>Mucoromycota</taxon>
        <taxon>Glomeromycotina</taxon>
        <taxon>Glomeromycetes</taxon>
        <taxon>Glomerales</taxon>
        <taxon>Glomeraceae</taxon>
        <taxon>Rhizophagus</taxon>
    </lineage>
</organism>
<comment type="caution">
    <text evidence="2">The sequence shown here is derived from an EMBL/GenBank/DDBJ whole genome shotgun (WGS) entry which is preliminary data.</text>
</comment>
<feature type="coiled-coil region" evidence="1">
    <location>
        <begin position="200"/>
        <end position="227"/>
    </location>
</feature>
<protein>
    <submittedName>
        <fullName evidence="2">Uncharacterized protein</fullName>
    </submittedName>
</protein>
<evidence type="ECO:0000313" key="2">
    <source>
        <dbReference type="EMBL" id="GES86222.1"/>
    </source>
</evidence>
<name>A0A8H3LHP4_9GLOM</name>